<name>A0A438DZ04_VITVI</name>
<proteinExistence type="predicted"/>
<dbReference type="EMBL" id="QGNW01001457">
    <property type="protein sequence ID" value="RVW40548.1"/>
    <property type="molecule type" value="Genomic_DNA"/>
</dbReference>
<reference evidence="1 2" key="1">
    <citation type="journal article" date="2018" name="PLoS Genet.">
        <title>Population sequencing reveals clonal diversity and ancestral inbreeding in the grapevine cultivar Chardonnay.</title>
        <authorList>
            <person name="Roach M.J."/>
            <person name="Johnson D.L."/>
            <person name="Bohlmann J."/>
            <person name="van Vuuren H.J."/>
            <person name="Jones S.J."/>
            <person name="Pretorius I.S."/>
            <person name="Schmidt S.A."/>
            <person name="Borneman A.R."/>
        </authorList>
    </citation>
    <scope>NUCLEOTIDE SEQUENCE [LARGE SCALE GENOMIC DNA]</scope>
    <source>
        <strain evidence="2">cv. Chardonnay</strain>
        <tissue evidence="1">Leaf</tissue>
    </source>
</reference>
<gene>
    <name evidence="1" type="ORF">CK203_081473</name>
</gene>
<evidence type="ECO:0000313" key="1">
    <source>
        <dbReference type="EMBL" id="RVW40548.1"/>
    </source>
</evidence>
<organism evidence="1 2">
    <name type="scientific">Vitis vinifera</name>
    <name type="common">Grape</name>
    <dbReference type="NCBI Taxonomy" id="29760"/>
    <lineage>
        <taxon>Eukaryota</taxon>
        <taxon>Viridiplantae</taxon>
        <taxon>Streptophyta</taxon>
        <taxon>Embryophyta</taxon>
        <taxon>Tracheophyta</taxon>
        <taxon>Spermatophyta</taxon>
        <taxon>Magnoliopsida</taxon>
        <taxon>eudicotyledons</taxon>
        <taxon>Gunneridae</taxon>
        <taxon>Pentapetalae</taxon>
        <taxon>rosids</taxon>
        <taxon>Vitales</taxon>
        <taxon>Vitaceae</taxon>
        <taxon>Viteae</taxon>
        <taxon>Vitis</taxon>
    </lineage>
</organism>
<accession>A0A438DZ04</accession>
<dbReference type="AlphaFoldDB" id="A0A438DZ04"/>
<protein>
    <recommendedName>
        <fullName evidence="3">Reverse transcriptase domain-containing protein</fullName>
    </recommendedName>
</protein>
<dbReference type="Proteomes" id="UP000288805">
    <property type="component" value="Unassembled WGS sequence"/>
</dbReference>
<sequence length="67" mass="7585">MVSKSQNALLKERQILEAVLTANEVVDSMLKSNACGVICEQDIKKAYDHINWSSLLSILEKMNFDKE</sequence>
<comment type="caution">
    <text evidence="1">The sequence shown here is derived from an EMBL/GenBank/DDBJ whole genome shotgun (WGS) entry which is preliminary data.</text>
</comment>
<evidence type="ECO:0008006" key="3">
    <source>
        <dbReference type="Google" id="ProtNLM"/>
    </source>
</evidence>
<evidence type="ECO:0000313" key="2">
    <source>
        <dbReference type="Proteomes" id="UP000288805"/>
    </source>
</evidence>